<evidence type="ECO:0000313" key="2">
    <source>
        <dbReference type="EMBL" id="SFT97145.1"/>
    </source>
</evidence>
<dbReference type="OrthoDB" id="9814627at2"/>
<organism evidence="2 3">
    <name type="scientific">Algoriphagus locisalis</name>
    <dbReference type="NCBI Taxonomy" id="305507"/>
    <lineage>
        <taxon>Bacteria</taxon>
        <taxon>Pseudomonadati</taxon>
        <taxon>Bacteroidota</taxon>
        <taxon>Cytophagia</taxon>
        <taxon>Cytophagales</taxon>
        <taxon>Cyclobacteriaceae</taxon>
        <taxon>Algoriphagus</taxon>
    </lineage>
</organism>
<dbReference type="Proteomes" id="UP000199673">
    <property type="component" value="Unassembled WGS sequence"/>
</dbReference>
<accession>A0A1I7CCK6</accession>
<gene>
    <name evidence="2" type="ORF">SAMN04489724_3065</name>
</gene>
<feature type="chain" id="PRO_5011734261" evidence="1">
    <location>
        <begin position="23"/>
        <end position="1103"/>
    </location>
</feature>
<dbReference type="RefSeq" id="WP_091694940.1">
    <property type="nucleotide sequence ID" value="NZ_FPBF01000004.1"/>
</dbReference>
<reference evidence="3" key="1">
    <citation type="submission" date="2016-10" db="EMBL/GenBank/DDBJ databases">
        <authorList>
            <person name="Varghese N."/>
            <person name="Submissions S."/>
        </authorList>
    </citation>
    <scope>NUCLEOTIDE SEQUENCE [LARGE SCALE GENOMIC DNA]</scope>
    <source>
        <strain evidence="3">DSM 23445</strain>
    </source>
</reference>
<evidence type="ECO:0000256" key="1">
    <source>
        <dbReference type="SAM" id="SignalP"/>
    </source>
</evidence>
<dbReference type="STRING" id="305507.SAMN04489724_3065"/>
<dbReference type="AlphaFoldDB" id="A0A1I7CCK6"/>
<keyword evidence="1" id="KW-0732">Signal</keyword>
<evidence type="ECO:0000313" key="3">
    <source>
        <dbReference type="Proteomes" id="UP000199673"/>
    </source>
</evidence>
<sequence length="1103" mass="122926">MRKLFSASFVLLLSLNSLNLFGQIYKPEFVPPSPNSYGLAKYGDVPVNLYNGLPDISIPVCTMREGNLSLDISLSYHGSGIKVDEVASWVGLGWSLNAGGVIVRKVRGRAEYLSSSGVLLPQRANIGFFSLSQGITRAQFIQQNNLDAAANNSIDTEPDEYIFNFNGRSGSFVFDSNGNVKLSQADDIRVELQYVSGFDFNIIITTEDGNIYEFSSYEKTYFTGINQMHITAWYITKIKSPTGSEIIFEYQSTPSVSHDIRQYSEYVVELTTTPTIIPALTPVTGVSVTEMRVKKIITSSGWVEFTTSSQQRLDYKTSSYPLNLITIYNADGSISKRMNLYTSHFEANNANKYNGSNPSVYQHLNYRLRLDSLQQFSSAGIEIGQPYKFEYWGDNNPVTNDVYTLPYRLSPKQDHWGYFNNSSNQHIFPGNSDGRSIGSDRWYVEFAEYSDIYVTTTIGNGANREPSAEPVKANSLKTVYYPTGGSKEFQFESNVFTGASGVGDGLRIGKIIDHFGNNETKETNFIYDYRLLTSDPRDLYYKYFTIKYRGSDTSPLLGSELLSHFGLPPGNSPFLERGYIKISTSPQAILGGGSEFGYGSVKVVQPGNGYVINEFDNNLLFPDYNGIDDIYDDIDMFHMDNLFNSEHITSIVSPETPQGANLQKTISVLDAPYPVSYSNSWKRGRLKSRSTYNELGKILKKEKFDYERTLLSVTPGYKIFGWSASQEFIYSRYYVPNALIRIKSQIVEDYNTTGLNPFVTTTTYAYDNPLHFQTTKTIVEKSDGAKEITNVSYPSDYPSGSTFIDNLKTKNLLSYPIETVRYNEVGTVRTIVSGVINKYKTGGAGLIDEVLNLEVQNPISLSSFKFSNRSNGVLPPSGSSTGFLPDSKYSLRVLGELYDLKGNIQQLKNKEGTSTSYLWSYNYQFPIAEAVNATLSQIAFTSFETTDKGGWSYSGAPITTYKTGKKGYNLSSGSVTKTGITASTASPYRVGFWAKTVSGTASVNVGGQTESLSTAWKWVEKNITSTSLTISGSNIIIDELRLHPLDAMMTSYTYEALVGMTSQTDPRGYTLIYEYDTANRLKTIKDEDGNIVEHYEYNYGTGN</sequence>
<dbReference type="InterPro" id="IPR031325">
    <property type="entry name" value="RHS_repeat"/>
</dbReference>
<name>A0A1I7CCK6_9BACT</name>
<dbReference type="Gene3D" id="2.180.10.10">
    <property type="entry name" value="RHS repeat-associated core"/>
    <property type="match status" value="1"/>
</dbReference>
<protein>
    <submittedName>
        <fullName evidence="2">YD repeat-containing protein</fullName>
    </submittedName>
</protein>
<keyword evidence="3" id="KW-1185">Reference proteome</keyword>
<dbReference type="EMBL" id="FPBF01000004">
    <property type="protein sequence ID" value="SFT97145.1"/>
    <property type="molecule type" value="Genomic_DNA"/>
</dbReference>
<proteinExistence type="predicted"/>
<feature type="signal peptide" evidence="1">
    <location>
        <begin position="1"/>
        <end position="22"/>
    </location>
</feature>
<dbReference type="Pfam" id="PF05593">
    <property type="entry name" value="RHS_repeat"/>
    <property type="match status" value="1"/>
</dbReference>